<name>A0A8J4TTA5_CLAMG</name>
<dbReference type="InterPro" id="IPR057721">
    <property type="entry name" value="BCD1_alpha/beta"/>
</dbReference>
<dbReference type="GO" id="GO:0000463">
    <property type="term" value="P:maturation of LSU-rRNA from tricistronic rRNA transcript (SSU-rRNA, 5.8S rRNA, LSU-rRNA)"/>
    <property type="evidence" value="ECO:0007669"/>
    <property type="project" value="TreeGrafter"/>
</dbReference>
<dbReference type="AlphaFoldDB" id="A0A8J4TTA5"/>
<dbReference type="GO" id="GO:0000492">
    <property type="term" value="P:box C/D snoRNP assembly"/>
    <property type="evidence" value="ECO:0007669"/>
    <property type="project" value="TreeGrafter"/>
</dbReference>
<dbReference type="OrthoDB" id="272357at2759"/>
<keyword evidence="1" id="KW-0597">Phosphoprotein</keyword>
<gene>
    <name evidence="3" type="primary">znhit6</name>
    <name evidence="3" type="ORF">DAT39_008857</name>
</gene>
<protein>
    <submittedName>
        <fullName evidence="3">Box C/D snoRNA protein 1</fullName>
    </submittedName>
</protein>
<evidence type="ECO:0000256" key="1">
    <source>
        <dbReference type="ARBA" id="ARBA00022553"/>
    </source>
</evidence>
<comment type="caution">
    <text evidence="3">The sequence shown here is derived from an EMBL/GenBank/DDBJ whole genome shotgun (WGS) entry which is preliminary data.</text>
</comment>
<feature type="non-terminal residue" evidence="3">
    <location>
        <position position="1"/>
    </location>
</feature>
<evidence type="ECO:0000313" key="3">
    <source>
        <dbReference type="EMBL" id="KAF5901435.1"/>
    </source>
</evidence>
<feature type="non-terminal residue" evidence="3">
    <location>
        <position position="118"/>
    </location>
</feature>
<proteinExistence type="predicted"/>
<reference evidence="3" key="1">
    <citation type="submission" date="2020-07" db="EMBL/GenBank/DDBJ databases">
        <title>Clarias magur genome sequencing, assembly and annotation.</title>
        <authorList>
            <person name="Kushwaha B."/>
            <person name="Kumar R."/>
            <person name="Das P."/>
            <person name="Joshi C.G."/>
            <person name="Kumar D."/>
            <person name="Nagpure N.S."/>
            <person name="Pandey M."/>
            <person name="Agarwal S."/>
            <person name="Srivastava S."/>
            <person name="Singh M."/>
            <person name="Sahoo L."/>
            <person name="Jayasankar P."/>
            <person name="Meher P.K."/>
            <person name="Koringa P.G."/>
            <person name="Iquebal M.A."/>
            <person name="Das S.P."/>
            <person name="Bit A."/>
            <person name="Patnaik S."/>
            <person name="Patel N."/>
            <person name="Shah T.M."/>
            <person name="Hinsu A."/>
            <person name="Jena J.K."/>
        </authorList>
    </citation>
    <scope>NUCLEOTIDE SEQUENCE</scope>
    <source>
        <strain evidence="3">CIFAMagur01</strain>
        <tissue evidence="3">Testis</tissue>
    </source>
</reference>
<sequence>EKKLYWYLKLVFPHSNAEYSARFPEDRVLEKILSHYIHPTESDPVKRQNLKMYVVTPIDQLSVFMKSERRLPNSLKYHELDLKKTLRENLMFKTVVEYPELHVVVKEQRCEEYRARVP</sequence>
<evidence type="ECO:0000313" key="4">
    <source>
        <dbReference type="Proteomes" id="UP000727407"/>
    </source>
</evidence>
<dbReference type="GO" id="GO:0005634">
    <property type="term" value="C:nucleus"/>
    <property type="evidence" value="ECO:0007669"/>
    <property type="project" value="TreeGrafter"/>
</dbReference>
<feature type="domain" description="BCD1 alpha/beta" evidence="2">
    <location>
        <begin position="2"/>
        <end position="111"/>
    </location>
</feature>
<dbReference type="EMBL" id="QNUK01000113">
    <property type="protein sequence ID" value="KAF5901435.1"/>
    <property type="molecule type" value="Genomic_DNA"/>
</dbReference>
<accession>A0A8J4TTA5</accession>
<dbReference type="Pfam" id="PF25790">
    <property type="entry name" value="BCD1"/>
    <property type="match status" value="1"/>
</dbReference>
<dbReference type="PANTHER" id="PTHR13483:SF3">
    <property type="entry name" value="BOX C_D SNORNA PROTEIN 1"/>
    <property type="match status" value="1"/>
</dbReference>
<dbReference type="Proteomes" id="UP000727407">
    <property type="component" value="Unassembled WGS sequence"/>
</dbReference>
<organism evidence="3 4">
    <name type="scientific">Clarias magur</name>
    <name type="common">Asian catfish</name>
    <name type="synonym">Macropteronotus magur</name>
    <dbReference type="NCBI Taxonomy" id="1594786"/>
    <lineage>
        <taxon>Eukaryota</taxon>
        <taxon>Metazoa</taxon>
        <taxon>Chordata</taxon>
        <taxon>Craniata</taxon>
        <taxon>Vertebrata</taxon>
        <taxon>Euteleostomi</taxon>
        <taxon>Actinopterygii</taxon>
        <taxon>Neopterygii</taxon>
        <taxon>Teleostei</taxon>
        <taxon>Ostariophysi</taxon>
        <taxon>Siluriformes</taxon>
        <taxon>Clariidae</taxon>
        <taxon>Clarias</taxon>
    </lineage>
</organism>
<keyword evidence="4" id="KW-1185">Reference proteome</keyword>
<dbReference type="PANTHER" id="PTHR13483">
    <property type="entry name" value="BOX C_D SNORNA PROTEIN 1-RELATED"/>
    <property type="match status" value="1"/>
</dbReference>
<dbReference type="GO" id="GO:0048254">
    <property type="term" value="P:snoRNA localization"/>
    <property type="evidence" value="ECO:0007669"/>
    <property type="project" value="TreeGrafter"/>
</dbReference>
<dbReference type="InterPro" id="IPR051639">
    <property type="entry name" value="BCD1"/>
</dbReference>
<evidence type="ECO:0000259" key="2">
    <source>
        <dbReference type="Pfam" id="PF25790"/>
    </source>
</evidence>
<dbReference type="GO" id="GO:0070761">
    <property type="term" value="C:pre-snoRNP complex"/>
    <property type="evidence" value="ECO:0007669"/>
    <property type="project" value="TreeGrafter"/>
</dbReference>